<dbReference type="InterPro" id="IPR051702">
    <property type="entry name" value="SH3_domain_YSC84-like"/>
</dbReference>
<dbReference type="Pfam" id="PF04366">
    <property type="entry name" value="Ysc84"/>
    <property type="match status" value="1"/>
</dbReference>
<organism evidence="2 3">
    <name type="scientific">Rhodopila globiformis</name>
    <name type="common">Rhodopseudomonas globiformis</name>
    <dbReference type="NCBI Taxonomy" id="1071"/>
    <lineage>
        <taxon>Bacteria</taxon>
        <taxon>Pseudomonadati</taxon>
        <taxon>Pseudomonadota</taxon>
        <taxon>Alphaproteobacteria</taxon>
        <taxon>Acetobacterales</taxon>
        <taxon>Acetobacteraceae</taxon>
        <taxon>Rhodopila</taxon>
    </lineage>
</organism>
<accession>A0A2S6MYZ0</accession>
<evidence type="ECO:0000259" key="1">
    <source>
        <dbReference type="Pfam" id="PF04366"/>
    </source>
</evidence>
<proteinExistence type="predicted"/>
<dbReference type="Proteomes" id="UP000239724">
    <property type="component" value="Unassembled WGS sequence"/>
</dbReference>
<dbReference type="CDD" id="cd11524">
    <property type="entry name" value="SYLF"/>
    <property type="match status" value="1"/>
</dbReference>
<name>A0A2S6MYZ0_RHOGL</name>
<gene>
    <name evidence="2" type="ORF">CCS01_27080</name>
</gene>
<sequence>MMVFRLHRLRDARPSRGRYRRSLQPRYVREDIPSAVAALPFDRKGPMMITRKQFLGGAALLGAAALGAPVAGAQTSQQVTVDGARKVLADLRHDKEFGNAKRLIRQARAVLIVPKLLKGGFFVGGEGGNGVMMVQHDGRWSAPAFYALGAASFGLQVGLEQSEVILLIMTQKGMNGVLRDEFKIGAQAGISVATLGSGIEGAIGGASLPDVVVWSSSTGLYGGLTVDGSIIRAEPNQDSEYYGRQLTSREVLFGKVESPRVAPLRREMDALG</sequence>
<dbReference type="GO" id="GO:0035091">
    <property type="term" value="F:phosphatidylinositol binding"/>
    <property type="evidence" value="ECO:0007669"/>
    <property type="project" value="TreeGrafter"/>
</dbReference>
<keyword evidence="3" id="KW-1185">Reference proteome</keyword>
<dbReference type="EMBL" id="NHRY01000257">
    <property type="protein sequence ID" value="PPQ27581.1"/>
    <property type="molecule type" value="Genomic_DNA"/>
</dbReference>
<evidence type="ECO:0000313" key="3">
    <source>
        <dbReference type="Proteomes" id="UP000239724"/>
    </source>
</evidence>
<dbReference type="InterPro" id="IPR007461">
    <property type="entry name" value="Ysc84_actin-binding"/>
</dbReference>
<dbReference type="PANTHER" id="PTHR15629:SF2">
    <property type="entry name" value="SH3 DOMAIN-CONTAINING YSC84-LIKE PROTEIN 1"/>
    <property type="match status" value="1"/>
</dbReference>
<evidence type="ECO:0000313" key="2">
    <source>
        <dbReference type="EMBL" id="PPQ27581.1"/>
    </source>
</evidence>
<feature type="domain" description="Ysc84 actin-binding" evidence="1">
    <location>
        <begin position="150"/>
        <end position="267"/>
    </location>
</feature>
<protein>
    <recommendedName>
        <fullName evidence="1">Ysc84 actin-binding domain-containing protein</fullName>
    </recommendedName>
</protein>
<reference evidence="2 3" key="1">
    <citation type="journal article" date="2018" name="Arch. Microbiol.">
        <title>New insights into the metabolic potential of the phototrophic purple bacterium Rhodopila globiformis DSM 161(T) from its draft genome sequence and evidence for a vanadium-dependent nitrogenase.</title>
        <authorList>
            <person name="Imhoff J.F."/>
            <person name="Rahn T."/>
            <person name="Kunzel S."/>
            <person name="Neulinger S.C."/>
        </authorList>
    </citation>
    <scope>NUCLEOTIDE SEQUENCE [LARGE SCALE GENOMIC DNA]</scope>
    <source>
        <strain evidence="2 3">DSM 161</strain>
    </source>
</reference>
<comment type="caution">
    <text evidence="2">The sequence shown here is derived from an EMBL/GenBank/DDBJ whole genome shotgun (WGS) entry which is preliminary data.</text>
</comment>
<dbReference type="PANTHER" id="PTHR15629">
    <property type="entry name" value="SH3YL1 PROTEIN"/>
    <property type="match status" value="1"/>
</dbReference>
<dbReference type="AlphaFoldDB" id="A0A2S6MYZ0"/>